<dbReference type="EMBL" id="JBGFFX010000004">
    <property type="protein sequence ID" value="MEY8770705.1"/>
    <property type="molecule type" value="Genomic_DNA"/>
</dbReference>
<evidence type="ECO:0000313" key="1">
    <source>
        <dbReference type="EMBL" id="MEY8770705.1"/>
    </source>
</evidence>
<sequence>MAIRTGIIGKEARTLLPGRERKKVGAVLTEKVVPAMQSTLPGQLLPAHYPWCFILPPLRKKGRFYVGALVNSRAAGLSAIYAAVSVQWLQKELASDFHIAFWLARIMMAQQNQDGVVNQDIYLKNWVNLLRSRYSPFRERLLNERYRFSYHADLLLAELSEYDRSITEEKGVGSMPWPDWPEIIQTDRKAWLWRQSRYGKIIDSQHIIC</sequence>
<evidence type="ECO:0000313" key="2">
    <source>
        <dbReference type="Proteomes" id="UP001565243"/>
    </source>
</evidence>
<gene>
    <name evidence="1" type="ORF">AB6T85_09730</name>
</gene>
<keyword evidence="2" id="KW-1185">Reference proteome</keyword>
<reference evidence="1 2" key="1">
    <citation type="submission" date="2024-07" db="EMBL/GenBank/DDBJ databases">
        <authorList>
            <person name="Hebao G."/>
        </authorList>
    </citation>
    <scope>NUCLEOTIDE SEQUENCE [LARGE SCALE GENOMIC DNA]</scope>
    <source>
        <strain evidence="1 2">ACCC 02193</strain>
    </source>
</reference>
<proteinExistence type="predicted"/>
<organism evidence="1 2">
    <name type="scientific">Erwinia aeris</name>
    <dbReference type="NCBI Taxonomy" id="3239803"/>
    <lineage>
        <taxon>Bacteria</taxon>
        <taxon>Pseudomonadati</taxon>
        <taxon>Pseudomonadota</taxon>
        <taxon>Gammaproteobacteria</taxon>
        <taxon>Enterobacterales</taxon>
        <taxon>Erwiniaceae</taxon>
        <taxon>Erwinia</taxon>
    </lineage>
</organism>
<dbReference type="RefSeq" id="WP_369895415.1">
    <property type="nucleotide sequence ID" value="NZ_JBGFFX010000004.1"/>
</dbReference>
<name>A0ABV4E769_9GAMM</name>
<protein>
    <submittedName>
        <fullName evidence="1">Uncharacterized protein</fullName>
    </submittedName>
</protein>
<dbReference type="Proteomes" id="UP001565243">
    <property type="component" value="Unassembled WGS sequence"/>
</dbReference>
<comment type="caution">
    <text evidence="1">The sequence shown here is derived from an EMBL/GenBank/DDBJ whole genome shotgun (WGS) entry which is preliminary data.</text>
</comment>
<accession>A0ABV4E769</accession>